<gene>
    <name evidence="1" type="ORF">F4V73_10385</name>
</gene>
<evidence type="ECO:0000313" key="2">
    <source>
        <dbReference type="Proteomes" id="UP000322181"/>
    </source>
</evidence>
<dbReference type="Proteomes" id="UP000322181">
    <property type="component" value="Unassembled WGS sequence"/>
</dbReference>
<dbReference type="Pfam" id="PF11692">
    <property type="entry name" value="DUF3289"/>
    <property type="match status" value="1"/>
</dbReference>
<dbReference type="InterPro" id="IPR017483">
    <property type="entry name" value="CHP03034"/>
</dbReference>
<organism evidence="1 2">
    <name type="scientific">Morganella psychrotolerans</name>
    <dbReference type="NCBI Taxonomy" id="368603"/>
    <lineage>
        <taxon>Bacteria</taxon>
        <taxon>Pseudomonadati</taxon>
        <taxon>Pseudomonadota</taxon>
        <taxon>Gammaproteobacteria</taxon>
        <taxon>Enterobacterales</taxon>
        <taxon>Morganellaceae</taxon>
        <taxon>Morganella</taxon>
    </lineage>
</organism>
<sequence length="301" mass="34777">MQTKLRDRMAIISAPLLIYQSPRRRDDYRTDDMRCGDLDTLALRDQLRLCDVSAQVDPYTMQKPEADTGCHPAFMGLNYTPQIFNLGAKACSRILFDEMRQLSSEFSWSCGYRGILSKLISHMQRANGKPYRDRALDYSFRDNILNRDALNPVLASVRKTLTAHIDWQEGKLCGNVNMENKFREGLNKTLLPAYSRWHDLKRKTPVILNDTWATEITLESLNIKNGHFTALLNYQLQGHFGLSTGDMKRFNGNNRFFRLWYVLQRYEKFGFKPFVINIKTTAEVTGKRPGSIQISDSEDNV</sequence>
<reference evidence="1 2" key="1">
    <citation type="submission" date="2019-09" db="EMBL/GenBank/DDBJ databases">
        <title>Draft genome sequence of various Type strains from the CCUG.</title>
        <authorList>
            <person name="Pineiro-Iglesias B."/>
            <person name="Tunovic T."/>
            <person name="Unosson C."/>
            <person name="Inganas E."/>
            <person name="Ohlen M."/>
            <person name="Cardew S."/>
            <person name="Jensie-Markopoulos S."/>
            <person name="Salva-Serra F."/>
            <person name="Jaen-Luchoro D."/>
            <person name="Karlsson R."/>
            <person name="Svensson-Stadler L."/>
            <person name="Chun J."/>
            <person name="Moore E."/>
        </authorList>
    </citation>
    <scope>NUCLEOTIDE SEQUENCE [LARGE SCALE GENOMIC DNA]</scope>
    <source>
        <strain evidence="1 2">CCUG 53682T</strain>
    </source>
</reference>
<comment type="caution">
    <text evidence="1">The sequence shown here is derived from an EMBL/GenBank/DDBJ whole genome shotgun (WGS) entry which is preliminary data.</text>
</comment>
<dbReference type="NCBIfam" id="TIGR03034">
    <property type="entry name" value="YPO3983 family protein"/>
    <property type="match status" value="1"/>
</dbReference>
<dbReference type="OrthoDB" id="9204728at2"/>
<evidence type="ECO:0000313" key="1">
    <source>
        <dbReference type="EMBL" id="KAA8715381.1"/>
    </source>
</evidence>
<dbReference type="AlphaFoldDB" id="A0A5M9R4B9"/>
<proteinExistence type="predicted"/>
<protein>
    <submittedName>
        <fullName evidence="1">DUF3289 family protein</fullName>
    </submittedName>
</protein>
<dbReference type="EMBL" id="VXKB01000002">
    <property type="protein sequence ID" value="KAA8715381.1"/>
    <property type="molecule type" value="Genomic_DNA"/>
</dbReference>
<name>A0A5M9R4B9_9GAMM</name>
<accession>A0A5M9R4B9</accession>